<dbReference type="PIRSF" id="PIRSF018072">
    <property type="entry name" value="UCP018072"/>
    <property type="match status" value="1"/>
</dbReference>
<dbReference type="InterPro" id="IPR029069">
    <property type="entry name" value="HotDog_dom_sf"/>
</dbReference>
<dbReference type="Proteomes" id="UP000198584">
    <property type="component" value="Unassembled WGS sequence"/>
</dbReference>
<reference evidence="2 3" key="1">
    <citation type="submission" date="2016-10" db="EMBL/GenBank/DDBJ databases">
        <authorList>
            <person name="de Groot N.N."/>
        </authorList>
    </citation>
    <scope>NUCLEOTIDE SEQUENCE [LARGE SCALE GENOMIC DNA]</scope>
    <source>
        <strain evidence="2 3">CCM7597</strain>
    </source>
</reference>
<evidence type="ECO:0000259" key="1">
    <source>
        <dbReference type="Pfam" id="PF13452"/>
    </source>
</evidence>
<dbReference type="Pfam" id="PF13452">
    <property type="entry name" value="FAS1_DH_region"/>
    <property type="match status" value="1"/>
</dbReference>
<dbReference type="STRING" id="571932.SAMN05421743_12043"/>
<dbReference type="Gene3D" id="3.10.129.10">
    <property type="entry name" value="Hotdog Thioesterase"/>
    <property type="match status" value="1"/>
</dbReference>
<feature type="domain" description="FAS1-like dehydratase" evidence="1">
    <location>
        <begin position="5"/>
        <end position="132"/>
    </location>
</feature>
<dbReference type="SUPFAM" id="SSF54637">
    <property type="entry name" value="Thioesterase/thiol ester dehydrase-isomerase"/>
    <property type="match status" value="1"/>
</dbReference>
<protein>
    <submittedName>
        <fullName evidence="2">N-terminal half of MaoC dehydratase</fullName>
    </submittedName>
</protein>
<dbReference type="AlphaFoldDB" id="A0A1H4GZ04"/>
<accession>A0A1H4GZ04</accession>
<dbReference type="InterPro" id="IPR039569">
    <property type="entry name" value="FAS1-like_DH_region"/>
</dbReference>
<sequence>MLSHVIGKKSNPVKNAVERGAVKKFAEAIGDLHPIFVCEETGKQSRYNNNIAPPTFPRVFEYGTIEELELPAKGLIHGEETFHYERPLIVGEEINCYAEVKDYYERKGKSGEMGFLLLKRYGEDLDGQLIFTEEQVVIITEAVRKEMMV</sequence>
<proteinExistence type="predicted"/>
<gene>
    <name evidence="2" type="ORF">SAMN05421743_12043</name>
</gene>
<evidence type="ECO:0000313" key="2">
    <source>
        <dbReference type="EMBL" id="SEB14744.1"/>
    </source>
</evidence>
<name>A0A1H4GZ04_9BACI</name>
<dbReference type="InterPro" id="IPR016709">
    <property type="entry name" value="HadA-like"/>
</dbReference>
<dbReference type="CDD" id="cd03441">
    <property type="entry name" value="R_hydratase_like"/>
    <property type="match status" value="1"/>
</dbReference>
<evidence type="ECO:0000313" key="3">
    <source>
        <dbReference type="Proteomes" id="UP000198584"/>
    </source>
</evidence>
<keyword evidence="3" id="KW-1185">Reference proteome</keyword>
<organism evidence="2 3">
    <name type="scientific">Thalassobacillus cyri</name>
    <dbReference type="NCBI Taxonomy" id="571932"/>
    <lineage>
        <taxon>Bacteria</taxon>
        <taxon>Bacillati</taxon>
        <taxon>Bacillota</taxon>
        <taxon>Bacilli</taxon>
        <taxon>Bacillales</taxon>
        <taxon>Bacillaceae</taxon>
        <taxon>Thalassobacillus</taxon>
    </lineage>
</organism>
<dbReference type="EMBL" id="FNQR01000020">
    <property type="protein sequence ID" value="SEB14744.1"/>
    <property type="molecule type" value="Genomic_DNA"/>
</dbReference>
<dbReference type="OrthoDB" id="160199at2"/>
<dbReference type="RefSeq" id="WP_093046390.1">
    <property type="nucleotide sequence ID" value="NZ_FNQR01000020.1"/>
</dbReference>